<dbReference type="GO" id="GO:0005525">
    <property type="term" value="F:GTP binding"/>
    <property type="evidence" value="ECO:0007669"/>
    <property type="project" value="UniProtKB-KW"/>
</dbReference>
<keyword evidence="7" id="KW-1185">Reference proteome</keyword>
<proteinExistence type="inferred from homology"/>
<keyword evidence="3" id="KW-0342">GTP-binding</keyword>
<reference evidence="7" key="1">
    <citation type="journal article" date="2024" name="IScience">
        <title>Strigolactones Initiate the Formation of Haustorium-like Structures in Castilleja.</title>
        <authorList>
            <person name="Buerger M."/>
            <person name="Peterson D."/>
            <person name="Chory J."/>
        </authorList>
    </citation>
    <scope>NUCLEOTIDE SEQUENCE [LARGE SCALE GENOMIC DNA]</scope>
</reference>
<dbReference type="PROSITE" id="PS51720">
    <property type="entry name" value="G_AIG1"/>
    <property type="match status" value="1"/>
</dbReference>
<comment type="similarity">
    <text evidence="1">Belongs to the TRAFAC class TrmE-Era-EngA-EngB-Septin-like GTPase superfamily. AIG1/Toc34/Toc159-like paraseptin GTPase family. IAN subfamily.</text>
</comment>
<keyword evidence="4" id="KW-0175">Coiled coil</keyword>
<dbReference type="FunFam" id="3.40.50.300:FF:000840">
    <property type="entry name" value="Immune-associated nucleotide-binding protein 9"/>
    <property type="match status" value="1"/>
</dbReference>
<evidence type="ECO:0000256" key="4">
    <source>
        <dbReference type="SAM" id="Coils"/>
    </source>
</evidence>
<evidence type="ECO:0000256" key="2">
    <source>
        <dbReference type="ARBA" id="ARBA00022741"/>
    </source>
</evidence>
<feature type="domain" description="AIG1-type G" evidence="5">
    <location>
        <begin position="46"/>
        <end position="252"/>
    </location>
</feature>
<evidence type="ECO:0000256" key="1">
    <source>
        <dbReference type="ARBA" id="ARBA00008535"/>
    </source>
</evidence>
<dbReference type="PANTHER" id="PTHR10903:SF184">
    <property type="entry name" value="GTP-BINDING PROTEIN A"/>
    <property type="match status" value="1"/>
</dbReference>
<protein>
    <recommendedName>
        <fullName evidence="5">AIG1-type G domain-containing protein</fullName>
    </recommendedName>
</protein>
<evidence type="ECO:0000313" key="7">
    <source>
        <dbReference type="Proteomes" id="UP001632038"/>
    </source>
</evidence>
<accession>A0ABD3DCY9</accession>
<keyword evidence="2" id="KW-0547">Nucleotide-binding</keyword>
<comment type="caution">
    <text evidence="6">The sequence shown here is derived from an EMBL/GenBank/DDBJ whole genome shotgun (WGS) entry which is preliminary data.</text>
</comment>
<dbReference type="SUPFAM" id="SSF52540">
    <property type="entry name" value="P-loop containing nucleoside triphosphate hydrolases"/>
    <property type="match status" value="1"/>
</dbReference>
<evidence type="ECO:0000313" key="6">
    <source>
        <dbReference type="EMBL" id="KAL3638672.1"/>
    </source>
</evidence>
<dbReference type="EMBL" id="JAVIJP010000018">
    <property type="protein sequence ID" value="KAL3638672.1"/>
    <property type="molecule type" value="Genomic_DNA"/>
</dbReference>
<dbReference type="InterPro" id="IPR006703">
    <property type="entry name" value="G_AIG1"/>
</dbReference>
<evidence type="ECO:0000259" key="5">
    <source>
        <dbReference type="PROSITE" id="PS51720"/>
    </source>
</evidence>
<feature type="coiled-coil region" evidence="4">
    <location>
        <begin position="271"/>
        <end position="374"/>
    </location>
</feature>
<dbReference type="PANTHER" id="PTHR10903">
    <property type="entry name" value="GTPASE, IMAP FAMILY MEMBER-RELATED"/>
    <property type="match status" value="1"/>
</dbReference>
<dbReference type="Pfam" id="PF04548">
    <property type="entry name" value="AIG1"/>
    <property type="match status" value="1"/>
</dbReference>
<dbReference type="Proteomes" id="UP001632038">
    <property type="component" value="Unassembled WGS sequence"/>
</dbReference>
<name>A0ABD3DCY9_9LAMI</name>
<dbReference type="CDD" id="cd01852">
    <property type="entry name" value="AIG1"/>
    <property type="match status" value="1"/>
</dbReference>
<evidence type="ECO:0000256" key="3">
    <source>
        <dbReference type="ARBA" id="ARBA00023134"/>
    </source>
</evidence>
<dbReference type="Gene3D" id="3.40.50.300">
    <property type="entry name" value="P-loop containing nucleotide triphosphate hydrolases"/>
    <property type="match status" value="1"/>
</dbReference>
<dbReference type="InterPro" id="IPR027417">
    <property type="entry name" value="P-loop_NTPase"/>
</dbReference>
<sequence length="380" mass="42502">MEGIQSMDRRYECFSHPLIASAIDRVPMKMGGSALGGDWEFAPHSNDVRTVVLVGRTGNGKSSTGNSILGTDAFKSDLSLGGVTTTCELRSTHLDENGLTLNVIDTPGLFDSSIELELIGKEILNCISMAKDGIHAVLVVLSLKNRYTSEEVSVIKSLANFFGDKISDYMIVIFTGGDYLRNRTLDDFLTCCPDQLKETLSKCGNRCVLFDNWTNDASKKSKQLNELLSLVDVVMYNNGGKLYTDELFAQMKKDLLAAEANTSVGCTKQDISEFKEQLKTMNEMVESKLRENMYKLEKQLAEEQVARLKLEAAANDAQKQADEKVRKLIEDLDKAKKETDEQNNDAQKQADEKIRKLIEDLEKARKETDELKGRWGCYIM</sequence>
<organism evidence="6 7">
    <name type="scientific">Castilleja foliolosa</name>
    <dbReference type="NCBI Taxonomy" id="1961234"/>
    <lineage>
        <taxon>Eukaryota</taxon>
        <taxon>Viridiplantae</taxon>
        <taxon>Streptophyta</taxon>
        <taxon>Embryophyta</taxon>
        <taxon>Tracheophyta</taxon>
        <taxon>Spermatophyta</taxon>
        <taxon>Magnoliopsida</taxon>
        <taxon>eudicotyledons</taxon>
        <taxon>Gunneridae</taxon>
        <taxon>Pentapetalae</taxon>
        <taxon>asterids</taxon>
        <taxon>lamiids</taxon>
        <taxon>Lamiales</taxon>
        <taxon>Orobanchaceae</taxon>
        <taxon>Pedicularideae</taxon>
        <taxon>Castillejinae</taxon>
        <taxon>Castilleja</taxon>
    </lineage>
</organism>
<dbReference type="AlphaFoldDB" id="A0ABD3DCY9"/>
<dbReference type="InterPro" id="IPR045058">
    <property type="entry name" value="GIMA/IAN/Toc"/>
</dbReference>
<gene>
    <name evidence="6" type="ORF">CASFOL_016579</name>
</gene>